<accession>A0ABQ4XIS6</accession>
<name>A0ABQ4XIS6_9ASTR</name>
<protein>
    <submittedName>
        <fullName evidence="1">Uncharacterized protein</fullName>
    </submittedName>
</protein>
<proteinExistence type="predicted"/>
<sequence length="83" mass="9078">MIIEAEMGGTHRATDVRSGGGILRVEKHLAVRTDTLLVKIGARAFTSAWRTSWLSGHHTQHNVEGRSDEVRIAKVMSSGVNVQ</sequence>
<dbReference type="EMBL" id="BQNB010009535">
    <property type="protein sequence ID" value="GJS64868.1"/>
    <property type="molecule type" value="Genomic_DNA"/>
</dbReference>
<reference evidence="1" key="2">
    <citation type="submission" date="2022-01" db="EMBL/GenBank/DDBJ databases">
        <authorList>
            <person name="Yamashiro T."/>
            <person name="Shiraishi A."/>
            <person name="Satake H."/>
            <person name="Nakayama K."/>
        </authorList>
    </citation>
    <scope>NUCLEOTIDE SEQUENCE</scope>
</reference>
<dbReference type="Proteomes" id="UP001151760">
    <property type="component" value="Unassembled WGS sequence"/>
</dbReference>
<organism evidence="1 2">
    <name type="scientific">Tanacetum coccineum</name>
    <dbReference type="NCBI Taxonomy" id="301880"/>
    <lineage>
        <taxon>Eukaryota</taxon>
        <taxon>Viridiplantae</taxon>
        <taxon>Streptophyta</taxon>
        <taxon>Embryophyta</taxon>
        <taxon>Tracheophyta</taxon>
        <taxon>Spermatophyta</taxon>
        <taxon>Magnoliopsida</taxon>
        <taxon>eudicotyledons</taxon>
        <taxon>Gunneridae</taxon>
        <taxon>Pentapetalae</taxon>
        <taxon>asterids</taxon>
        <taxon>campanulids</taxon>
        <taxon>Asterales</taxon>
        <taxon>Asteraceae</taxon>
        <taxon>Asteroideae</taxon>
        <taxon>Anthemideae</taxon>
        <taxon>Anthemidinae</taxon>
        <taxon>Tanacetum</taxon>
    </lineage>
</organism>
<keyword evidence="2" id="KW-1185">Reference proteome</keyword>
<evidence type="ECO:0000313" key="1">
    <source>
        <dbReference type="EMBL" id="GJS64868.1"/>
    </source>
</evidence>
<gene>
    <name evidence="1" type="ORF">Tco_0679432</name>
</gene>
<comment type="caution">
    <text evidence="1">The sequence shown here is derived from an EMBL/GenBank/DDBJ whole genome shotgun (WGS) entry which is preliminary data.</text>
</comment>
<evidence type="ECO:0000313" key="2">
    <source>
        <dbReference type="Proteomes" id="UP001151760"/>
    </source>
</evidence>
<reference evidence="1" key="1">
    <citation type="journal article" date="2022" name="Int. J. Mol. Sci.">
        <title>Draft Genome of Tanacetum Coccineum: Genomic Comparison of Closely Related Tanacetum-Family Plants.</title>
        <authorList>
            <person name="Yamashiro T."/>
            <person name="Shiraishi A."/>
            <person name="Nakayama K."/>
            <person name="Satake H."/>
        </authorList>
    </citation>
    <scope>NUCLEOTIDE SEQUENCE</scope>
</reference>